<evidence type="ECO:0000313" key="2">
    <source>
        <dbReference type="Proteomes" id="UP000054928"/>
    </source>
</evidence>
<dbReference type="GeneID" id="36395625"/>
<accession>A0A0N7L6H4</accession>
<sequence>MAATFDLFIVNVVSTNSSAHLTLTRHNTFDRDSRINGHFLRKLETGKAKTQENEERNDLTPKELATLLNQLYAFDWLIKKEKQLESLFSIRSVLEGKEI</sequence>
<dbReference type="Proteomes" id="UP000054928">
    <property type="component" value="Unassembled WGS sequence"/>
</dbReference>
<evidence type="ECO:0000313" key="1">
    <source>
        <dbReference type="EMBL" id="CEG44283.1"/>
    </source>
</evidence>
<dbReference type="EMBL" id="CCYD01001137">
    <property type="protein sequence ID" value="CEG44283.1"/>
    <property type="molecule type" value="Genomic_DNA"/>
</dbReference>
<dbReference type="AlphaFoldDB" id="A0A0N7L6H4"/>
<name>A0A0N7L6H4_PLAHL</name>
<organism evidence="1 2">
    <name type="scientific">Plasmopara halstedii</name>
    <name type="common">Downy mildew of sunflower</name>
    <dbReference type="NCBI Taxonomy" id="4781"/>
    <lineage>
        <taxon>Eukaryota</taxon>
        <taxon>Sar</taxon>
        <taxon>Stramenopiles</taxon>
        <taxon>Oomycota</taxon>
        <taxon>Peronosporomycetes</taxon>
        <taxon>Peronosporales</taxon>
        <taxon>Peronosporaceae</taxon>
        <taxon>Plasmopara</taxon>
    </lineage>
</organism>
<reference evidence="2" key="1">
    <citation type="submission" date="2014-09" db="EMBL/GenBank/DDBJ databases">
        <authorList>
            <person name="Sharma Rahul"/>
            <person name="Thines Marco"/>
        </authorList>
    </citation>
    <scope>NUCLEOTIDE SEQUENCE [LARGE SCALE GENOMIC DNA]</scope>
</reference>
<feature type="non-terminal residue" evidence="1">
    <location>
        <position position="99"/>
    </location>
</feature>
<dbReference type="RefSeq" id="XP_024580652.1">
    <property type="nucleotide sequence ID" value="XM_024730368.1"/>
</dbReference>
<proteinExistence type="predicted"/>
<protein>
    <submittedName>
        <fullName evidence="1">Uncharacterized protein</fullName>
    </submittedName>
</protein>
<keyword evidence="2" id="KW-1185">Reference proteome</keyword>